<dbReference type="PANTHER" id="PTHR43781:SF1">
    <property type="entry name" value="SACCHAROPINE DEHYDROGENASE"/>
    <property type="match status" value="1"/>
</dbReference>
<dbReference type="EMBL" id="JAGQFT010000016">
    <property type="protein sequence ID" value="MBR0561644.1"/>
    <property type="molecule type" value="Genomic_DNA"/>
</dbReference>
<reference evidence="3 4" key="1">
    <citation type="journal article" date="2021" name="Microbiol. Resour. Announc.">
        <title>Draft Genome Sequence of Coralloluteibacterium stylophorae LMG 29479T.</title>
        <authorList>
            <person name="Karlyshev A.V."/>
            <person name="Kudryashova E.B."/>
            <person name="Ariskina E.V."/>
            <person name="Conroy A.P."/>
            <person name="Abidueva E.Y."/>
        </authorList>
    </citation>
    <scope>NUCLEOTIDE SEQUENCE [LARGE SCALE GENOMIC DNA]</scope>
    <source>
        <strain evidence="3 4">LMG 29479</strain>
    </source>
</reference>
<dbReference type="InterPro" id="IPR036291">
    <property type="entry name" value="NAD(P)-bd_dom_sf"/>
</dbReference>
<dbReference type="AlphaFoldDB" id="A0A8J7VTK4"/>
<dbReference type="PANTHER" id="PTHR43781">
    <property type="entry name" value="SACCHAROPINE DEHYDROGENASE"/>
    <property type="match status" value="1"/>
</dbReference>
<name>A0A8J7VTK4_9GAMM</name>
<dbReference type="EMBL" id="JAGQFT020000004">
    <property type="protein sequence ID" value="MBS7457051.1"/>
    <property type="molecule type" value="Genomic_DNA"/>
</dbReference>
<reference evidence="2" key="2">
    <citation type="submission" date="2021-04" db="EMBL/GenBank/DDBJ databases">
        <authorList>
            <person name="Karlyshev A.V."/>
        </authorList>
    </citation>
    <scope>NUCLEOTIDE SEQUENCE</scope>
    <source>
        <strain evidence="2">LMG 29479</strain>
    </source>
</reference>
<sequence length="353" mass="37680">MDWMIYGANGYAGRLVAAQAVRRGLRPVLAGRGDAVRTMARTLSQRDRVFALDDAPGMAHALDGIGLVLNCAGPFARTCPPLLRACLERGVHYLDLSGEIDVFAHCHALDAEARARGVVVLPGVGFDVTATDGVGARLHRAVPAATSLVLAFETRGRPSPGTVGTLIEGLAAGGRVRRAGALCEVPLAATLREFACPPQAQGEPERRRCAISVPWGDLYTAGVSTGIPDVEVFMATPPRRARWIRRLRPLAVLARVPALRRMLHRHLLARLRGPDAEARRRHGAMVWGEIRDAGGNAASLRLRLPNAYDFTVEAALAAVGRLRCGLAHGTGFHTPTTLFGVDFVFGLPGVEAV</sequence>
<evidence type="ECO:0000313" key="3">
    <source>
        <dbReference type="EMBL" id="MBS7457051.1"/>
    </source>
</evidence>
<organism evidence="2">
    <name type="scientific">Coralloluteibacterium stylophorae</name>
    <dbReference type="NCBI Taxonomy" id="1776034"/>
    <lineage>
        <taxon>Bacteria</taxon>
        <taxon>Pseudomonadati</taxon>
        <taxon>Pseudomonadota</taxon>
        <taxon>Gammaproteobacteria</taxon>
        <taxon>Lysobacterales</taxon>
        <taxon>Lysobacteraceae</taxon>
        <taxon>Coralloluteibacterium</taxon>
    </lineage>
</organism>
<dbReference type="Gene3D" id="3.40.50.720">
    <property type="entry name" value="NAD(P)-binding Rossmann-like Domain"/>
    <property type="match status" value="1"/>
</dbReference>
<evidence type="ECO:0000259" key="1">
    <source>
        <dbReference type="Pfam" id="PF03435"/>
    </source>
</evidence>
<gene>
    <name evidence="3" type="ORF">KB893_007865</name>
    <name evidence="2" type="ORF">KB893_03780</name>
</gene>
<proteinExistence type="predicted"/>
<dbReference type="Pfam" id="PF03435">
    <property type="entry name" value="Sacchrp_dh_NADP"/>
    <property type="match status" value="1"/>
</dbReference>
<dbReference type="Proteomes" id="UP000675747">
    <property type="component" value="Unassembled WGS sequence"/>
</dbReference>
<dbReference type="SUPFAM" id="SSF51735">
    <property type="entry name" value="NAD(P)-binding Rossmann-fold domains"/>
    <property type="match status" value="1"/>
</dbReference>
<protein>
    <submittedName>
        <fullName evidence="2">Saccharopine dehydrogenase NADP-binding domain-containing protein</fullName>
    </submittedName>
</protein>
<keyword evidence="4" id="KW-1185">Reference proteome</keyword>
<accession>A0A8J7VTK4</accession>
<dbReference type="InterPro" id="IPR005097">
    <property type="entry name" value="Sacchrp_dh_NADP-bd"/>
</dbReference>
<comment type="caution">
    <text evidence="2">The sequence shown here is derived from an EMBL/GenBank/DDBJ whole genome shotgun (WGS) entry which is preliminary data.</text>
</comment>
<dbReference type="RefSeq" id="WP_211925612.1">
    <property type="nucleotide sequence ID" value="NZ_JAGQFT020000004.1"/>
</dbReference>
<evidence type="ECO:0000313" key="2">
    <source>
        <dbReference type="EMBL" id="MBR0561644.1"/>
    </source>
</evidence>
<feature type="domain" description="Saccharopine dehydrogenase NADP binding" evidence="1">
    <location>
        <begin position="4"/>
        <end position="120"/>
    </location>
</feature>
<evidence type="ECO:0000313" key="4">
    <source>
        <dbReference type="Proteomes" id="UP000675747"/>
    </source>
</evidence>